<keyword evidence="4 8" id="KW-0812">Transmembrane</keyword>
<evidence type="ECO:0000256" key="6">
    <source>
        <dbReference type="ARBA" id="ARBA00023136"/>
    </source>
</evidence>
<accession>A0ABV6RA07</accession>
<keyword evidence="3" id="KW-1003">Cell membrane</keyword>
<evidence type="ECO:0000256" key="2">
    <source>
        <dbReference type="ARBA" id="ARBA00007977"/>
    </source>
</evidence>
<dbReference type="InterPro" id="IPR018383">
    <property type="entry name" value="UPF0324_pro"/>
</dbReference>
<comment type="subcellular location">
    <subcellularLocation>
        <location evidence="1">Cell membrane</location>
        <topology evidence="1">Multi-pass membrane protein</topology>
    </subcellularLocation>
</comment>
<evidence type="ECO:0000256" key="7">
    <source>
        <dbReference type="SAM" id="MobiDB-lite"/>
    </source>
</evidence>
<dbReference type="EMBL" id="JBHLSV010000005">
    <property type="protein sequence ID" value="MFC0673389.1"/>
    <property type="molecule type" value="Genomic_DNA"/>
</dbReference>
<comment type="caution">
    <text evidence="9">The sequence shown here is derived from an EMBL/GenBank/DDBJ whole genome shotgun (WGS) entry which is preliminary data.</text>
</comment>
<evidence type="ECO:0000256" key="8">
    <source>
        <dbReference type="SAM" id="Phobius"/>
    </source>
</evidence>
<feature type="transmembrane region" description="Helical" evidence="8">
    <location>
        <begin position="278"/>
        <end position="301"/>
    </location>
</feature>
<dbReference type="RefSeq" id="WP_376978924.1">
    <property type="nucleotide sequence ID" value="NZ_JBHLSV010000005.1"/>
</dbReference>
<feature type="transmembrane region" description="Helical" evidence="8">
    <location>
        <begin position="237"/>
        <end position="258"/>
    </location>
</feature>
<evidence type="ECO:0000313" key="10">
    <source>
        <dbReference type="Proteomes" id="UP001589793"/>
    </source>
</evidence>
<feature type="compositionally biased region" description="Low complexity" evidence="7">
    <location>
        <begin position="11"/>
        <end position="20"/>
    </location>
</feature>
<feature type="transmembrane region" description="Helical" evidence="8">
    <location>
        <begin position="32"/>
        <end position="64"/>
    </location>
</feature>
<protein>
    <submittedName>
        <fullName evidence="9">YeiH family protein</fullName>
    </submittedName>
</protein>
<evidence type="ECO:0000313" key="9">
    <source>
        <dbReference type="EMBL" id="MFC0673389.1"/>
    </source>
</evidence>
<dbReference type="PANTHER" id="PTHR30106:SF2">
    <property type="entry name" value="UPF0324 INNER MEMBRANE PROTEIN YEIH"/>
    <property type="match status" value="1"/>
</dbReference>
<feature type="transmembrane region" description="Helical" evidence="8">
    <location>
        <begin position="138"/>
        <end position="160"/>
    </location>
</feature>
<dbReference type="Pfam" id="PF03601">
    <property type="entry name" value="Cons_hypoth698"/>
    <property type="match status" value="1"/>
</dbReference>
<feature type="transmembrane region" description="Helical" evidence="8">
    <location>
        <begin position="337"/>
        <end position="358"/>
    </location>
</feature>
<name>A0ABV6RA07_9MICO</name>
<evidence type="ECO:0000256" key="1">
    <source>
        <dbReference type="ARBA" id="ARBA00004651"/>
    </source>
</evidence>
<feature type="transmembrane region" description="Helical" evidence="8">
    <location>
        <begin position="85"/>
        <end position="105"/>
    </location>
</feature>
<feature type="region of interest" description="Disordered" evidence="7">
    <location>
        <begin position="1"/>
        <end position="20"/>
    </location>
</feature>
<keyword evidence="5 8" id="KW-1133">Transmembrane helix</keyword>
<evidence type="ECO:0000256" key="4">
    <source>
        <dbReference type="ARBA" id="ARBA00022692"/>
    </source>
</evidence>
<gene>
    <name evidence="9" type="ORF">ACFFF6_05395</name>
</gene>
<keyword evidence="6 8" id="KW-0472">Membrane</keyword>
<dbReference type="PANTHER" id="PTHR30106">
    <property type="entry name" value="INNER MEMBRANE PROTEIN YEIH-RELATED"/>
    <property type="match status" value="1"/>
</dbReference>
<sequence>MPVTEPPDTVSPPASDPAVPAPARRTAVLPGLILSLAIGAAAVGVSTLVPAASAALIAIVLGALGANLRALPAALKPGLDLSAKTVLRIGIVLLGLQLALGDVIALGPATLLVIVAVVGLGIGGGLLLGRLLRLPRDLTILISCGFSICGAAAVAAVSGALGGREDEEATERLETRTATAVALVVVFGTLMIPLLPLAARLLDLDAAVAGTWAGASIHEVAQVVAAGSILGGPALDAAVLVKLGRVLLLAPVIALLALSLRSGGRGDATARGKRPPLVPLFVIGFLAAVLLRSIGIVPLPVLDAAQLLQAVLLAAAMFALGTGVRISLLRQVGGRPVVLAVLLTLLVAAIGLAGAMLAR</sequence>
<evidence type="ECO:0000256" key="5">
    <source>
        <dbReference type="ARBA" id="ARBA00022989"/>
    </source>
</evidence>
<comment type="similarity">
    <text evidence="2">Belongs to the UPF0324 family.</text>
</comment>
<reference evidence="9 10" key="1">
    <citation type="submission" date="2024-09" db="EMBL/GenBank/DDBJ databases">
        <authorList>
            <person name="Sun Q."/>
            <person name="Mori K."/>
        </authorList>
    </citation>
    <scope>NUCLEOTIDE SEQUENCE [LARGE SCALE GENOMIC DNA]</scope>
    <source>
        <strain evidence="9 10">CICC 10874</strain>
    </source>
</reference>
<feature type="transmembrane region" description="Helical" evidence="8">
    <location>
        <begin position="180"/>
        <end position="199"/>
    </location>
</feature>
<keyword evidence="10" id="KW-1185">Reference proteome</keyword>
<evidence type="ECO:0000256" key="3">
    <source>
        <dbReference type="ARBA" id="ARBA00022475"/>
    </source>
</evidence>
<feature type="transmembrane region" description="Helical" evidence="8">
    <location>
        <begin position="307"/>
        <end position="328"/>
    </location>
</feature>
<feature type="transmembrane region" description="Helical" evidence="8">
    <location>
        <begin position="111"/>
        <end position="131"/>
    </location>
</feature>
<proteinExistence type="inferred from homology"/>
<organism evidence="9 10">
    <name type="scientific">Brachybacterium hainanense</name>
    <dbReference type="NCBI Taxonomy" id="1541174"/>
    <lineage>
        <taxon>Bacteria</taxon>
        <taxon>Bacillati</taxon>
        <taxon>Actinomycetota</taxon>
        <taxon>Actinomycetes</taxon>
        <taxon>Micrococcales</taxon>
        <taxon>Dermabacteraceae</taxon>
        <taxon>Brachybacterium</taxon>
    </lineage>
</organism>
<dbReference type="Proteomes" id="UP001589793">
    <property type="component" value="Unassembled WGS sequence"/>
</dbReference>